<dbReference type="InterPro" id="IPR017972">
    <property type="entry name" value="Cyt_P450_CS"/>
</dbReference>
<dbReference type="GO" id="GO:0005506">
    <property type="term" value="F:iron ion binding"/>
    <property type="evidence" value="ECO:0007669"/>
    <property type="project" value="InterPro"/>
</dbReference>
<comment type="similarity">
    <text evidence="1 2">Belongs to the cytochrome P450 family.</text>
</comment>
<dbReference type="GO" id="GO:0004497">
    <property type="term" value="F:monooxygenase activity"/>
    <property type="evidence" value="ECO:0007669"/>
    <property type="project" value="UniProtKB-KW"/>
</dbReference>
<dbReference type="SUPFAM" id="SSF48264">
    <property type="entry name" value="Cytochrome P450"/>
    <property type="match status" value="1"/>
</dbReference>
<keyword evidence="2" id="KW-0479">Metal-binding</keyword>
<dbReference type="GO" id="GO:0016705">
    <property type="term" value="F:oxidoreductase activity, acting on paired donors, with incorporation or reduction of molecular oxygen"/>
    <property type="evidence" value="ECO:0007669"/>
    <property type="project" value="InterPro"/>
</dbReference>
<dbReference type="PRINTS" id="PR00359">
    <property type="entry name" value="BP450"/>
</dbReference>
<dbReference type="PRINTS" id="PR00385">
    <property type="entry name" value="P450"/>
</dbReference>
<evidence type="ECO:0000256" key="1">
    <source>
        <dbReference type="ARBA" id="ARBA00010617"/>
    </source>
</evidence>
<dbReference type="CDD" id="cd11035">
    <property type="entry name" value="P450cam-like"/>
    <property type="match status" value="1"/>
</dbReference>
<evidence type="ECO:0000256" key="2">
    <source>
        <dbReference type="RuleBase" id="RU000461"/>
    </source>
</evidence>
<organism evidence="3 4">
    <name type="scientific">Novosphingobium fluoreni</name>
    <dbReference type="NCBI Taxonomy" id="1391222"/>
    <lineage>
        <taxon>Bacteria</taxon>
        <taxon>Pseudomonadati</taxon>
        <taxon>Pseudomonadota</taxon>
        <taxon>Alphaproteobacteria</taxon>
        <taxon>Sphingomonadales</taxon>
        <taxon>Sphingomonadaceae</taxon>
        <taxon>Novosphingobium</taxon>
    </lineage>
</organism>
<protein>
    <submittedName>
        <fullName evidence="3">Cytochrome P450</fullName>
    </submittedName>
</protein>
<accession>A0A7W6G0M8</accession>
<reference evidence="3 4" key="1">
    <citation type="submission" date="2020-08" db="EMBL/GenBank/DDBJ databases">
        <title>Genomic Encyclopedia of Type Strains, Phase IV (KMG-IV): sequencing the most valuable type-strain genomes for metagenomic binning, comparative biology and taxonomic classification.</title>
        <authorList>
            <person name="Goeker M."/>
        </authorList>
    </citation>
    <scope>NUCLEOTIDE SEQUENCE [LARGE SCALE GENOMIC DNA]</scope>
    <source>
        <strain evidence="3 4">DSM 27568</strain>
    </source>
</reference>
<dbReference type="PANTHER" id="PTHR46696">
    <property type="entry name" value="P450, PUTATIVE (EUROFUNG)-RELATED"/>
    <property type="match status" value="1"/>
</dbReference>
<dbReference type="InterPro" id="IPR001128">
    <property type="entry name" value="Cyt_P450"/>
</dbReference>
<dbReference type="PROSITE" id="PS00086">
    <property type="entry name" value="CYTOCHROME_P450"/>
    <property type="match status" value="1"/>
</dbReference>
<dbReference type="Gene3D" id="1.10.630.10">
    <property type="entry name" value="Cytochrome P450"/>
    <property type="match status" value="1"/>
</dbReference>
<dbReference type="Proteomes" id="UP000561459">
    <property type="component" value="Unassembled WGS sequence"/>
</dbReference>
<proteinExistence type="inferred from homology"/>
<dbReference type="RefSeq" id="WP_183618134.1">
    <property type="nucleotide sequence ID" value="NZ_JACIDY010000008.1"/>
</dbReference>
<keyword evidence="2" id="KW-0408">Iron</keyword>
<keyword evidence="2" id="KW-0349">Heme</keyword>
<dbReference type="EMBL" id="JACIDY010000008">
    <property type="protein sequence ID" value="MBB3941372.1"/>
    <property type="molecule type" value="Genomic_DNA"/>
</dbReference>
<dbReference type="InterPro" id="IPR036396">
    <property type="entry name" value="Cyt_P450_sf"/>
</dbReference>
<dbReference type="AlphaFoldDB" id="A0A7W6G0M8"/>
<evidence type="ECO:0000313" key="4">
    <source>
        <dbReference type="Proteomes" id="UP000561459"/>
    </source>
</evidence>
<dbReference type="Pfam" id="PF00067">
    <property type="entry name" value="p450"/>
    <property type="match status" value="1"/>
</dbReference>
<dbReference type="GO" id="GO:0020037">
    <property type="term" value="F:heme binding"/>
    <property type="evidence" value="ECO:0007669"/>
    <property type="project" value="InterPro"/>
</dbReference>
<dbReference type="PANTHER" id="PTHR46696:SF6">
    <property type="entry name" value="P450, PUTATIVE (EUROFUNG)-RELATED"/>
    <property type="match status" value="1"/>
</dbReference>
<dbReference type="InterPro" id="IPR002397">
    <property type="entry name" value="Cyt_P450_B"/>
</dbReference>
<evidence type="ECO:0000313" key="3">
    <source>
        <dbReference type="EMBL" id="MBB3941372.1"/>
    </source>
</evidence>
<name>A0A7W6G0M8_9SPHN</name>
<keyword evidence="4" id="KW-1185">Reference proteome</keyword>
<comment type="caution">
    <text evidence="3">The sequence shown here is derived from an EMBL/GenBank/DDBJ whole genome shotgun (WGS) entry which is preliminary data.</text>
</comment>
<sequence>MTDAALGALSNTVSPHVPAELVRDFDLFDMVRDGEDIYNAWHELGRSAPPLFFTPRYGGFWVLNDAVLLEQAFRQADIYCSGKGIGIPPNPPEVPACLPIEADDPYHKELRRPLNIALSPKGVAGLAKRAREICIQLINDLKDSGTCDFIRDFSLKMPMELFLRLVDLPSSDREYLLGLAHETLKVADPARRHAAIEELNRYISGWVDKRLAQPGEDFLSTVVNMEIDGRPLTQTERVGYMTTLMLGGLDTVGGMMGMTAMHLATHDAHRRHLREHPEDIPAAIEEMLRRYPLSTFARYVSRDSELGGVQLKEGDRIMLPTIAHGMDEQQWNEPLAVDFGRSTRDHLTFGSGTHRCPGANLARVELRIFIEEWLARIPDFAIAEGAVLSFENGAVTGLKSLPLTWSIPQTENAG</sequence>
<keyword evidence="2" id="KW-0503">Monooxygenase</keyword>
<gene>
    <name evidence="3" type="ORF">GGR39_003048</name>
</gene>
<keyword evidence="2" id="KW-0560">Oxidoreductase</keyword>